<feature type="chain" id="PRO_5036929840" evidence="2">
    <location>
        <begin position="27"/>
        <end position="328"/>
    </location>
</feature>
<accession>A0A927FF27</accession>
<comment type="caution">
    <text evidence="3">The sequence shown here is derived from an EMBL/GenBank/DDBJ whole genome shotgun (WGS) entry which is preliminary data.</text>
</comment>
<organism evidence="3 4">
    <name type="scientific">Limnohabitans radicicola</name>
    <dbReference type="NCBI Taxonomy" id="2771427"/>
    <lineage>
        <taxon>Bacteria</taxon>
        <taxon>Pseudomonadati</taxon>
        <taxon>Pseudomonadota</taxon>
        <taxon>Betaproteobacteria</taxon>
        <taxon>Burkholderiales</taxon>
        <taxon>Comamonadaceae</taxon>
        <taxon>Limnohabitans</taxon>
    </lineage>
</organism>
<protein>
    <submittedName>
        <fullName evidence="3">Tripartite tricarboxylate transporter substrate binding protein BugD</fullName>
    </submittedName>
</protein>
<dbReference type="Gene3D" id="3.40.190.10">
    <property type="entry name" value="Periplasmic binding protein-like II"/>
    <property type="match status" value="1"/>
</dbReference>
<proteinExistence type="inferred from homology"/>
<gene>
    <name evidence="3" type="ORF">IC609_02415</name>
</gene>
<dbReference type="Gene3D" id="3.40.190.150">
    <property type="entry name" value="Bordetella uptake gene, domain 1"/>
    <property type="match status" value="1"/>
</dbReference>
<dbReference type="Pfam" id="PF03401">
    <property type="entry name" value="TctC"/>
    <property type="match status" value="1"/>
</dbReference>
<dbReference type="InterPro" id="IPR042100">
    <property type="entry name" value="Bug_dom1"/>
</dbReference>
<keyword evidence="4" id="KW-1185">Reference proteome</keyword>
<dbReference type="EMBL" id="JACYFT010000001">
    <property type="protein sequence ID" value="MBD8049382.1"/>
    <property type="molecule type" value="Genomic_DNA"/>
</dbReference>
<evidence type="ECO:0000256" key="1">
    <source>
        <dbReference type="ARBA" id="ARBA00006987"/>
    </source>
</evidence>
<comment type="similarity">
    <text evidence="1">Belongs to the UPF0065 (bug) family.</text>
</comment>
<keyword evidence="2" id="KW-0732">Signal</keyword>
<sequence>MEFMPGKLIKAFVSASCVLACGLAAAQTYPSKPISLVVPFAAGGPTDIVARTLAATMSKSLGQTVLVENKVGAGGTLAAAYVAKANPDGYTFLIHHNGMSTAPALYRKLPYNPLTDFEYVSQVVDVPMTLLGRKDLPAKNLQELSSHVKANAKNINLANAGLGAVSHLCGMLFQQALGVDLTTVPFSGTAPAMNALLGGQVDLLCDQTTQTTQHIKAGTVRMYGVTTKQRIRALPDALTLHESGMKDFEVIVWHGVYAPKGTPAAVIDKVGSAIRTSLKDPAFTARMADLGAEIVPEAKQTSEGLRSWLQSEIGKWGPVIRSAGVYAD</sequence>
<feature type="signal peptide" evidence="2">
    <location>
        <begin position="1"/>
        <end position="26"/>
    </location>
</feature>
<dbReference type="PANTHER" id="PTHR42928">
    <property type="entry name" value="TRICARBOXYLATE-BINDING PROTEIN"/>
    <property type="match status" value="1"/>
</dbReference>
<name>A0A927FF27_9BURK</name>
<dbReference type="Proteomes" id="UP000647424">
    <property type="component" value="Unassembled WGS sequence"/>
</dbReference>
<evidence type="ECO:0000313" key="4">
    <source>
        <dbReference type="Proteomes" id="UP000647424"/>
    </source>
</evidence>
<evidence type="ECO:0000256" key="2">
    <source>
        <dbReference type="SAM" id="SignalP"/>
    </source>
</evidence>
<reference evidence="3" key="1">
    <citation type="submission" date="2020-09" db="EMBL/GenBank/DDBJ databases">
        <title>Genome seq and assembly of Limnohabitants sp.</title>
        <authorList>
            <person name="Chhetri G."/>
        </authorList>
    </citation>
    <scope>NUCLEOTIDE SEQUENCE</scope>
    <source>
        <strain evidence="3">JUR4</strain>
    </source>
</reference>
<dbReference type="InterPro" id="IPR005064">
    <property type="entry name" value="BUG"/>
</dbReference>
<dbReference type="AlphaFoldDB" id="A0A927FF27"/>
<dbReference type="PIRSF" id="PIRSF017082">
    <property type="entry name" value="YflP"/>
    <property type="match status" value="1"/>
</dbReference>
<dbReference type="SUPFAM" id="SSF53850">
    <property type="entry name" value="Periplasmic binding protein-like II"/>
    <property type="match status" value="1"/>
</dbReference>
<dbReference type="PANTHER" id="PTHR42928:SF5">
    <property type="entry name" value="BLR1237 PROTEIN"/>
    <property type="match status" value="1"/>
</dbReference>
<evidence type="ECO:0000313" key="3">
    <source>
        <dbReference type="EMBL" id="MBD8049382.1"/>
    </source>
</evidence>